<proteinExistence type="predicted"/>
<dbReference type="Gene3D" id="3.40.50.2300">
    <property type="match status" value="2"/>
</dbReference>
<dbReference type="CDD" id="cd01392">
    <property type="entry name" value="HTH_LacI"/>
    <property type="match status" value="1"/>
</dbReference>
<keyword evidence="2" id="KW-0238">DNA-binding</keyword>
<evidence type="ECO:0000256" key="3">
    <source>
        <dbReference type="ARBA" id="ARBA00023163"/>
    </source>
</evidence>
<dbReference type="EMBL" id="PDCH01000008">
    <property type="protein sequence ID" value="RBP99228.1"/>
    <property type="molecule type" value="Genomic_DNA"/>
</dbReference>
<name>A0A366KDH2_9BIFI</name>
<keyword evidence="1" id="KW-0805">Transcription regulation</keyword>
<accession>A0A366KDH2</accession>
<protein>
    <submittedName>
        <fullName evidence="5">LacI family transcriptional regulator</fullName>
    </submittedName>
</protein>
<dbReference type="PROSITE" id="PS50932">
    <property type="entry name" value="HTH_LACI_2"/>
    <property type="match status" value="1"/>
</dbReference>
<evidence type="ECO:0000259" key="4">
    <source>
        <dbReference type="PROSITE" id="PS50932"/>
    </source>
</evidence>
<keyword evidence="3" id="KW-0804">Transcription</keyword>
<evidence type="ECO:0000313" key="5">
    <source>
        <dbReference type="EMBL" id="RBP99228.1"/>
    </source>
</evidence>
<dbReference type="InterPro" id="IPR000843">
    <property type="entry name" value="HTH_LacI"/>
</dbReference>
<dbReference type="PANTHER" id="PTHR30146">
    <property type="entry name" value="LACI-RELATED TRANSCRIPTIONAL REPRESSOR"/>
    <property type="match status" value="1"/>
</dbReference>
<dbReference type="InterPro" id="IPR010982">
    <property type="entry name" value="Lambda_DNA-bd_dom_sf"/>
</dbReference>
<dbReference type="GO" id="GO:0003700">
    <property type="term" value="F:DNA-binding transcription factor activity"/>
    <property type="evidence" value="ECO:0007669"/>
    <property type="project" value="TreeGrafter"/>
</dbReference>
<evidence type="ECO:0000256" key="1">
    <source>
        <dbReference type="ARBA" id="ARBA00023015"/>
    </source>
</evidence>
<sequence>MATTRKGSNRPSIFQVAQLAGVSHQTVSRVINHSPDVSARTRAKVQAAIGQLGYRPSNSARALASARSRTIGLIAGGVDHFGPVSSITSIESIAREHGLFMSVMMVDEAHCTQTDFEAMCEGFLQQNVDAFIFLTPTDAMFEAACRAQVSQPRVVVTSTHGAVRADEAPGLSRRSSRIALTGIDQWGAVQDVARLLVSRGHRTALYIAGPAEWRDAATRLDSWRAAALHHRIRTAVVHTRSWQARESYALMNHLIDERGMSGAALPSVVVTADDNQAVGAARALHEHGLRIPHDISLVGFDDMPSVDNMLPPLTTVHPRFEDLGAATMRQVLALTDQGQPAEFPVNRHGVGLIKADLVLRSSLGHAVRHL</sequence>
<dbReference type="Gene3D" id="1.10.260.40">
    <property type="entry name" value="lambda repressor-like DNA-binding domains"/>
    <property type="match status" value="1"/>
</dbReference>
<dbReference type="OrthoDB" id="59108at2"/>
<dbReference type="PANTHER" id="PTHR30146:SF109">
    <property type="entry name" value="HTH-TYPE TRANSCRIPTIONAL REGULATOR GALS"/>
    <property type="match status" value="1"/>
</dbReference>
<keyword evidence="6" id="KW-1185">Reference proteome</keyword>
<dbReference type="SUPFAM" id="SSF47413">
    <property type="entry name" value="lambda repressor-like DNA-binding domains"/>
    <property type="match status" value="1"/>
</dbReference>
<dbReference type="InterPro" id="IPR046335">
    <property type="entry name" value="LacI/GalR-like_sensor"/>
</dbReference>
<dbReference type="Pfam" id="PF13377">
    <property type="entry name" value="Peripla_BP_3"/>
    <property type="match status" value="1"/>
</dbReference>
<reference evidence="5 6" key="1">
    <citation type="submission" date="2017-10" db="EMBL/GenBank/DDBJ databases">
        <title>Bifidobacterium xylocopum sp. nov. and Bifidobacterium aemilianum sp. nov., from the carpenter bee (Xylocopa violacea) digestive tract.</title>
        <authorList>
            <person name="Alberoni D."/>
            <person name="Baffoni L."/>
            <person name="Di Gioia D."/>
            <person name="Gaggia F."/>
            <person name="Biavati B."/>
        </authorList>
    </citation>
    <scope>NUCLEOTIDE SEQUENCE [LARGE SCALE GENOMIC DNA]</scope>
    <source>
        <strain evidence="5 6">XV2</strain>
    </source>
</reference>
<dbReference type="SMART" id="SM00354">
    <property type="entry name" value="HTH_LACI"/>
    <property type="match status" value="1"/>
</dbReference>
<dbReference type="InterPro" id="IPR028082">
    <property type="entry name" value="Peripla_BP_I"/>
</dbReference>
<feature type="domain" description="HTH lacI-type" evidence="4">
    <location>
        <begin position="11"/>
        <end position="65"/>
    </location>
</feature>
<evidence type="ECO:0000313" key="6">
    <source>
        <dbReference type="Proteomes" id="UP000252345"/>
    </source>
</evidence>
<dbReference type="RefSeq" id="WP_113853584.1">
    <property type="nucleotide sequence ID" value="NZ_PDCH01000008.1"/>
</dbReference>
<gene>
    <name evidence="5" type="ORF">CRD59_04940</name>
</gene>
<organism evidence="5 6">
    <name type="scientific">Bifidobacterium xylocopae</name>
    <dbReference type="NCBI Taxonomy" id="2493119"/>
    <lineage>
        <taxon>Bacteria</taxon>
        <taxon>Bacillati</taxon>
        <taxon>Actinomycetota</taxon>
        <taxon>Actinomycetes</taxon>
        <taxon>Bifidobacteriales</taxon>
        <taxon>Bifidobacteriaceae</taxon>
        <taxon>Bifidobacterium</taxon>
    </lineage>
</organism>
<dbReference type="Proteomes" id="UP000252345">
    <property type="component" value="Unassembled WGS sequence"/>
</dbReference>
<dbReference type="Pfam" id="PF00356">
    <property type="entry name" value="LacI"/>
    <property type="match status" value="1"/>
</dbReference>
<dbReference type="GO" id="GO:0000976">
    <property type="term" value="F:transcription cis-regulatory region binding"/>
    <property type="evidence" value="ECO:0007669"/>
    <property type="project" value="TreeGrafter"/>
</dbReference>
<dbReference type="AlphaFoldDB" id="A0A366KDH2"/>
<dbReference type="SUPFAM" id="SSF53822">
    <property type="entry name" value="Periplasmic binding protein-like I"/>
    <property type="match status" value="1"/>
</dbReference>
<evidence type="ECO:0000256" key="2">
    <source>
        <dbReference type="ARBA" id="ARBA00023125"/>
    </source>
</evidence>
<comment type="caution">
    <text evidence="5">The sequence shown here is derived from an EMBL/GenBank/DDBJ whole genome shotgun (WGS) entry which is preliminary data.</text>
</comment>